<dbReference type="OrthoDB" id="9805728at2"/>
<sequence>MALFAIALSIYTCKYVKAESVVEDEASTMSKQKTSGDKFINSETEYKSGLGDIWQIMKAYAGAKRAAPAPTVQVPVVPLTKSQLIAESHDAIYRLGHSTLLMRIDGEFILLDPVFSERASPVQWAGPKRFHQSPISIEELPQIKAVIISHDHYDHLDKAAIKALDEKVAHFVTPLKVGDHMIDWGIDAAKVTQLAWWQDIELGSLKLTATPTQHFSGRGLLDRDHTLWASWVIQGQQHRIFFSGDSGYFGGFKQIGERFGPFDLTLVETGAYNELWSDIHMLPEQSLQAHIDLQGKTMLPIHNGTFDLALHDWFEPLEKISQLAQAHNVELVTPRFGEEVVIGEASSTHAWWKPMLSAETETASNGAIKPVANNI</sequence>
<dbReference type="InterPro" id="IPR036866">
    <property type="entry name" value="RibonucZ/Hydroxyglut_hydro"/>
</dbReference>
<dbReference type="SUPFAM" id="SSF56281">
    <property type="entry name" value="Metallo-hydrolase/oxidoreductase"/>
    <property type="match status" value="1"/>
</dbReference>
<dbReference type="InterPro" id="IPR001279">
    <property type="entry name" value="Metallo-B-lactamas"/>
</dbReference>
<keyword evidence="2" id="KW-0378">Hydrolase</keyword>
<dbReference type="Gene3D" id="3.60.15.10">
    <property type="entry name" value="Ribonuclease Z/Hydroxyacylglutathione hydrolase-like"/>
    <property type="match status" value="1"/>
</dbReference>
<dbReference type="AlphaFoldDB" id="A0A411PMX9"/>
<protein>
    <submittedName>
        <fullName evidence="2">Hydrolase</fullName>
    </submittedName>
</protein>
<proteinExistence type="predicted"/>
<evidence type="ECO:0000313" key="2">
    <source>
        <dbReference type="EMBL" id="QBF84856.1"/>
    </source>
</evidence>
<keyword evidence="3" id="KW-1185">Reference proteome</keyword>
<name>A0A411PMX9_9GAMM</name>
<dbReference type="GO" id="GO:0016787">
    <property type="term" value="F:hydrolase activity"/>
    <property type="evidence" value="ECO:0007669"/>
    <property type="project" value="UniProtKB-KW"/>
</dbReference>
<gene>
    <name evidence="2" type="ORF">EXU30_09100</name>
</gene>
<dbReference type="PANTHER" id="PTHR15032">
    <property type="entry name" value="N-ACYL-PHOSPHATIDYLETHANOLAMINE-HYDROLYZING PHOSPHOLIPASE D"/>
    <property type="match status" value="1"/>
</dbReference>
<dbReference type="EMBL" id="CP036200">
    <property type="protein sequence ID" value="QBF84856.1"/>
    <property type="molecule type" value="Genomic_DNA"/>
</dbReference>
<dbReference type="PANTHER" id="PTHR15032:SF4">
    <property type="entry name" value="N-ACYL-PHOSPHATIDYLETHANOLAMINE-HYDROLYZING PHOSPHOLIPASE D"/>
    <property type="match status" value="1"/>
</dbReference>
<accession>A0A411PMX9</accession>
<evidence type="ECO:0000259" key="1">
    <source>
        <dbReference type="Pfam" id="PF12706"/>
    </source>
</evidence>
<reference evidence="2 3" key="1">
    <citation type="submission" date="2019-02" db="EMBL/GenBank/DDBJ databases">
        <title>Shewanella sp. D4-2 isolated from Dokdo Island.</title>
        <authorList>
            <person name="Baek K."/>
        </authorList>
    </citation>
    <scope>NUCLEOTIDE SEQUENCE [LARGE SCALE GENOMIC DNA]</scope>
    <source>
        <strain evidence="2 3">D4-2</strain>
    </source>
</reference>
<dbReference type="GO" id="GO:0005737">
    <property type="term" value="C:cytoplasm"/>
    <property type="evidence" value="ECO:0007669"/>
    <property type="project" value="TreeGrafter"/>
</dbReference>
<dbReference type="KEGG" id="smai:EXU30_09100"/>
<dbReference type="Pfam" id="PF12706">
    <property type="entry name" value="Lactamase_B_2"/>
    <property type="match status" value="1"/>
</dbReference>
<organism evidence="2 3">
    <name type="scientific">Shewanella maritima</name>
    <dbReference type="NCBI Taxonomy" id="2520507"/>
    <lineage>
        <taxon>Bacteria</taxon>
        <taxon>Pseudomonadati</taxon>
        <taxon>Pseudomonadota</taxon>
        <taxon>Gammaproteobacteria</taxon>
        <taxon>Alteromonadales</taxon>
        <taxon>Shewanellaceae</taxon>
        <taxon>Shewanella</taxon>
    </lineage>
</organism>
<feature type="domain" description="Metallo-beta-lactamase" evidence="1">
    <location>
        <begin position="109"/>
        <end position="302"/>
    </location>
</feature>
<evidence type="ECO:0000313" key="3">
    <source>
        <dbReference type="Proteomes" id="UP000291106"/>
    </source>
</evidence>
<dbReference type="Proteomes" id="UP000291106">
    <property type="component" value="Chromosome"/>
</dbReference>